<keyword evidence="3" id="KW-1185">Reference proteome</keyword>
<dbReference type="PANTHER" id="PTHR35758:SF2">
    <property type="entry name" value="TRANSMEMBRANE PROTEIN"/>
    <property type="match status" value="1"/>
</dbReference>
<dbReference type="OMA" id="PYWIHRL"/>
<keyword evidence="1" id="KW-0812">Transmembrane</keyword>
<evidence type="ECO:0000256" key="1">
    <source>
        <dbReference type="SAM" id="Phobius"/>
    </source>
</evidence>
<accession>A0A7N0U729</accession>
<protein>
    <submittedName>
        <fullName evidence="2">Uncharacterized protein</fullName>
    </submittedName>
</protein>
<organism evidence="2 3">
    <name type="scientific">Kalanchoe fedtschenkoi</name>
    <name type="common">Lavender scallops</name>
    <name type="synonym">South American air plant</name>
    <dbReference type="NCBI Taxonomy" id="63787"/>
    <lineage>
        <taxon>Eukaryota</taxon>
        <taxon>Viridiplantae</taxon>
        <taxon>Streptophyta</taxon>
        <taxon>Embryophyta</taxon>
        <taxon>Tracheophyta</taxon>
        <taxon>Spermatophyta</taxon>
        <taxon>Magnoliopsida</taxon>
        <taxon>eudicotyledons</taxon>
        <taxon>Gunneridae</taxon>
        <taxon>Pentapetalae</taxon>
        <taxon>Saxifragales</taxon>
        <taxon>Crassulaceae</taxon>
        <taxon>Kalanchoe</taxon>
    </lineage>
</organism>
<keyword evidence="1" id="KW-0472">Membrane</keyword>
<feature type="transmembrane region" description="Helical" evidence="1">
    <location>
        <begin position="21"/>
        <end position="37"/>
    </location>
</feature>
<reference evidence="2" key="1">
    <citation type="submission" date="2021-01" db="UniProtKB">
        <authorList>
            <consortium name="EnsemblPlants"/>
        </authorList>
    </citation>
    <scope>IDENTIFICATION</scope>
</reference>
<dbReference type="Proteomes" id="UP000594263">
    <property type="component" value="Unplaced"/>
</dbReference>
<keyword evidence="1" id="KW-1133">Transmembrane helix</keyword>
<dbReference type="Gramene" id="Kaladp0056s0050.1.v1.1">
    <property type="protein sequence ID" value="Kaladp0056s0050.1.v1.1.CDS.1"/>
    <property type="gene ID" value="Kaladp0056s0050.v1.1"/>
</dbReference>
<proteinExistence type="predicted"/>
<dbReference type="PANTHER" id="PTHR35758">
    <property type="entry name" value="TRANSMEMBRANE PROTEIN"/>
    <property type="match status" value="1"/>
</dbReference>
<feature type="transmembrane region" description="Helical" evidence="1">
    <location>
        <begin position="53"/>
        <end position="73"/>
    </location>
</feature>
<sequence length="118" mass="13112">MERGGAYRSGSRIRFSSSDRLAALGLALLGVVSPLFIDRRQVIVLEEDEPVNFASWLPVLLLILLIAIIMSRCLDRGFTRFDPNWIHRVGGSSVGIVATLIILASILKFKASMRNWEA</sequence>
<feature type="transmembrane region" description="Helical" evidence="1">
    <location>
        <begin position="85"/>
        <end position="107"/>
    </location>
</feature>
<evidence type="ECO:0000313" key="3">
    <source>
        <dbReference type="Proteomes" id="UP000594263"/>
    </source>
</evidence>
<dbReference type="AlphaFoldDB" id="A0A7N0U729"/>
<dbReference type="EnsemblPlants" id="Kaladp0056s0050.1.v1.1">
    <property type="protein sequence ID" value="Kaladp0056s0050.1.v1.1.CDS.1"/>
    <property type="gene ID" value="Kaladp0056s0050.v1.1"/>
</dbReference>
<evidence type="ECO:0000313" key="2">
    <source>
        <dbReference type="EnsemblPlants" id="Kaladp0056s0050.1.v1.1.CDS.1"/>
    </source>
</evidence>
<name>A0A7N0U729_KALFE</name>